<sequence length="435" mass="49762">MHRIYVYIRLALYASWLTINLIFKVLQWIFWECTGVASALRQATKNPWNNKAVQVLKIRSRFKLCDYTFPASFWDFLTTHERFEPLEYVLQDHITLYVVNHDEAIFVETKPGVKVWDTKIHSPFMMNAQFINAVKILKISTVCLHALAEKIGDPKGELILLNNCSRCGSTLLTQMFNFTDKILAFGEPNCLNFLSKAADYLGVESSENLEFERLARNTIRLLCKRTQAGNEIAYVIKVCSPCLGATPLLVKLFPNAKPLFLYRDPVKVSQSIYRMSCSLYSIRLFYVFGKGSAFKFSKMMGFVGFPESYYKLCMYHDLTMGVGFWYALTRQYLKCVEVVKNFPALRYEDIVKNTAKSLEIIFRHCNLPLELIPKALEALGCDSQKGTALASDVLNKFPLLPYEGAAKLECEKLAKDMGFPDPSKTYIVENTITHS</sequence>
<organism evidence="4 5">
    <name type="scientific">Helobdella robusta</name>
    <name type="common">Californian leech</name>
    <dbReference type="NCBI Taxonomy" id="6412"/>
    <lineage>
        <taxon>Eukaryota</taxon>
        <taxon>Metazoa</taxon>
        <taxon>Spiralia</taxon>
        <taxon>Lophotrochozoa</taxon>
        <taxon>Annelida</taxon>
        <taxon>Clitellata</taxon>
        <taxon>Hirudinea</taxon>
        <taxon>Rhynchobdellida</taxon>
        <taxon>Glossiphoniidae</taxon>
        <taxon>Helobdella</taxon>
    </lineage>
</organism>
<dbReference type="OrthoDB" id="5912733at2759"/>
<dbReference type="AlphaFoldDB" id="T1F0M6"/>
<reference evidence="5" key="1">
    <citation type="submission" date="2012-12" db="EMBL/GenBank/DDBJ databases">
        <authorList>
            <person name="Hellsten U."/>
            <person name="Grimwood J."/>
            <person name="Chapman J.A."/>
            <person name="Shapiro H."/>
            <person name="Aerts A."/>
            <person name="Otillar R.P."/>
            <person name="Terry A.Y."/>
            <person name="Boore J.L."/>
            <person name="Simakov O."/>
            <person name="Marletaz F."/>
            <person name="Cho S.-J."/>
            <person name="Edsinger-Gonzales E."/>
            <person name="Havlak P."/>
            <person name="Kuo D.-H."/>
            <person name="Larsson T."/>
            <person name="Lv J."/>
            <person name="Arendt D."/>
            <person name="Savage R."/>
            <person name="Osoegawa K."/>
            <person name="de Jong P."/>
            <person name="Lindberg D.R."/>
            <person name="Seaver E.C."/>
            <person name="Weisblat D.A."/>
            <person name="Putnam N.H."/>
            <person name="Grigoriev I.V."/>
            <person name="Rokhsar D.S."/>
        </authorList>
    </citation>
    <scope>NUCLEOTIDE SEQUENCE</scope>
</reference>
<dbReference type="Proteomes" id="UP000015101">
    <property type="component" value="Unassembled WGS sequence"/>
</dbReference>
<dbReference type="GeneID" id="20202376"/>
<keyword evidence="1" id="KW-1133">Transmembrane helix</keyword>
<dbReference type="PANTHER" id="PTHR33844:SF1">
    <property type="entry name" value="SULFOTRANSFERASE DOMAIN-CONTAINING PROTEIN"/>
    <property type="match status" value="1"/>
</dbReference>
<proteinExistence type="predicted"/>
<evidence type="ECO:0000313" key="4">
    <source>
        <dbReference type="EnsemblMetazoa" id="HelroP168488"/>
    </source>
</evidence>
<dbReference type="EnsemblMetazoa" id="HelroT168488">
    <property type="protein sequence ID" value="HelroP168488"/>
    <property type="gene ID" value="HelroG168488"/>
</dbReference>
<dbReference type="InterPro" id="IPR027417">
    <property type="entry name" value="P-loop_NTPase"/>
</dbReference>
<dbReference type="KEGG" id="hro:HELRODRAFT_168488"/>
<name>T1F0M6_HELRO</name>
<reference evidence="3 5" key="2">
    <citation type="journal article" date="2013" name="Nature">
        <title>Insights into bilaterian evolution from three spiralian genomes.</title>
        <authorList>
            <person name="Simakov O."/>
            <person name="Marletaz F."/>
            <person name="Cho S.J."/>
            <person name="Edsinger-Gonzales E."/>
            <person name="Havlak P."/>
            <person name="Hellsten U."/>
            <person name="Kuo D.H."/>
            <person name="Larsson T."/>
            <person name="Lv J."/>
            <person name="Arendt D."/>
            <person name="Savage R."/>
            <person name="Osoegawa K."/>
            <person name="de Jong P."/>
            <person name="Grimwood J."/>
            <person name="Chapman J.A."/>
            <person name="Shapiro H."/>
            <person name="Aerts A."/>
            <person name="Otillar R.P."/>
            <person name="Terry A.Y."/>
            <person name="Boore J.L."/>
            <person name="Grigoriev I.V."/>
            <person name="Lindberg D.R."/>
            <person name="Seaver E.C."/>
            <person name="Weisblat D.A."/>
            <person name="Putnam N.H."/>
            <person name="Rokhsar D.S."/>
        </authorList>
    </citation>
    <scope>NUCLEOTIDE SEQUENCE</scope>
</reference>
<dbReference type="HOGENOM" id="CLU_034499_0_0_1"/>
<evidence type="ECO:0000259" key="2">
    <source>
        <dbReference type="Pfam" id="PF00685"/>
    </source>
</evidence>
<evidence type="ECO:0000313" key="3">
    <source>
        <dbReference type="EMBL" id="ESO09495.1"/>
    </source>
</evidence>
<dbReference type="eggNOG" id="ENOG502T1IY">
    <property type="taxonomic scope" value="Eukaryota"/>
</dbReference>
<feature type="transmembrane region" description="Helical" evidence="1">
    <location>
        <begin position="12"/>
        <end position="31"/>
    </location>
</feature>
<dbReference type="STRING" id="6412.T1F0M6"/>
<dbReference type="CTD" id="20202376"/>
<dbReference type="EMBL" id="KB095959">
    <property type="protein sequence ID" value="ESO09495.1"/>
    <property type="molecule type" value="Genomic_DNA"/>
</dbReference>
<gene>
    <name evidence="4" type="primary">20202376</name>
    <name evidence="3" type="ORF">HELRODRAFT_168488</name>
</gene>
<dbReference type="InterPro" id="IPR000863">
    <property type="entry name" value="Sulfotransferase_dom"/>
</dbReference>
<dbReference type="Gene3D" id="3.40.50.300">
    <property type="entry name" value="P-loop containing nucleotide triphosphate hydrolases"/>
    <property type="match status" value="1"/>
</dbReference>
<keyword evidence="5" id="KW-1185">Reference proteome</keyword>
<feature type="domain" description="Sulfotransferase" evidence="2">
    <location>
        <begin position="164"/>
        <end position="370"/>
    </location>
</feature>
<reference evidence="4" key="3">
    <citation type="submission" date="2015-06" db="UniProtKB">
        <authorList>
            <consortium name="EnsemblMetazoa"/>
        </authorList>
    </citation>
    <scope>IDENTIFICATION</scope>
</reference>
<dbReference type="InParanoid" id="T1F0M6"/>
<keyword evidence="1" id="KW-0472">Membrane</keyword>
<accession>T1F0M6</accession>
<dbReference type="PANTHER" id="PTHR33844">
    <property type="entry name" value="SULFOTRANSFER_1 DOMAIN-CONTAINING PROTEIN"/>
    <property type="match status" value="1"/>
</dbReference>
<dbReference type="SUPFAM" id="SSF52540">
    <property type="entry name" value="P-loop containing nucleoside triphosphate hydrolases"/>
    <property type="match status" value="1"/>
</dbReference>
<evidence type="ECO:0000313" key="5">
    <source>
        <dbReference type="Proteomes" id="UP000015101"/>
    </source>
</evidence>
<dbReference type="Pfam" id="PF00685">
    <property type="entry name" value="Sulfotransfer_1"/>
    <property type="match status" value="1"/>
</dbReference>
<dbReference type="GO" id="GO:0008146">
    <property type="term" value="F:sulfotransferase activity"/>
    <property type="evidence" value="ECO:0007669"/>
    <property type="project" value="InterPro"/>
</dbReference>
<protein>
    <recommendedName>
        <fullName evidence="2">Sulfotransferase domain-containing protein</fullName>
    </recommendedName>
</protein>
<dbReference type="RefSeq" id="XP_009012588.1">
    <property type="nucleotide sequence ID" value="XM_009014340.1"/>
</dbReference>
<dbReference type="EMBL" id="AMQM01002978">
    <property type="status" value="NOT_ANNOTATED_CDS"/>
    <property type="molecule type" value="Genomic_DNA"/>
</dbReference>
<evidence type="ECO:0000256" key="1">
    <source>
        <dbReference type="SAM" id="Phobius"/>
    </source>
</evidence>
<keyword evidence="1" id="KW-0812">Transmembrane</keyword>
<dbReference type="OMA" id="CITHDEA"/>